<evidence type="ECO:0000313" key="2">
    <source>
        <dbReference type="EMBL" id="ETO16517.1"/>
    </source>
</evidence>
<evidence type="ECO:0008006" key="4">
    <source>
        <dbReference type="Google" id="ProtNLM"/>
    </source>
</evidence>
<proteinExistence type="predicted"/>
<gene>
    <name evidence="2" type="ORF">RFI_20824</name>
</gene>
<dbReference type="InterPro" id="IPR043136">
    <property type="entry name" value="B30.2/SPRY_sf"/>
</dbReference>
<dbReference type="EMBL" id="ASPP01018165">
    <property type="protein sequence ID" value="ETO16517.1"/>
    <property type="molecule type" value="Genomic_DNA"/>
</dbReference>
<keyword evidence="1" id="KW-0812">Transmembrane</keyword>
<feature type="transmembrane region" description="Helical" evidence="1">
    <location>
        <begin position="359"/>
        <end position="381"/>
    </location>
</feature>
<dbReference type="Gene3D" id="2.60.120.920">
    <property type="match status" value="1"/>
</dbReference>
<comment type="caution">
    <text evidence="2">The sequence shown here is derived from an EMBL/GenBank/DDBJ whole genome shotgun (WGS) entry which is preliminary data.</text>
</comment>
<dbReference type="AlphaFoldDB" id="X6MSU3"/>
<accession>X6MSU3</accession>
<evidence type="ECO:0000256" key="1">
    <source>
        <dbReference type="SAM" id="Phobius"/>
    </source>
</evidence>
<evidence type="ECO:0000313" key="3">
    <source>
        <dbReference type="Proteomes" id="UP000023152"/>
    </source>
</evidence>
<protein>
    <recommendedName>
        <fullName evidence="4">B30.2/SPRY domain-containing protein</fullName>
    </recommendedName>
</protein>
<organism evidence="2 3">
    <name type="scientific">Reticulomyxa filosa</name>
    <dbReference type="NCBI Taxonomy" id="46433"/>
    <lineage>
        <taxon>Eukaryota</taxon>
        <taxon>Sar</taxon>
        <taxon>Rhizaria</taxon>
        <taxon>Retaria</taxon>
        <taxon>Foraminifera</taxon>
        <taxon>Monothalamids</taxon>
        <taxon>Reticulomyxidae</taxon>
        <taxon>Reticulomyxa</taxon>
    </lineage>
</organism>
<reference evidence="2 3" key="1">
    <citation type="journal article" date="2013" name="Curr. Biol.">
        <title>The Genome of the Foraminiferan Reticulomyxa filosa.</title>
        <authorList>
            <person name="Glockner G."/>
            <person name="Hulsmann N."/>
            <person name="Schleicher M."/>
            <person name="Noegel A.A."/>
            <person name="Eichinger L."/>
            <person name="Gallinger C."/>
            <person name="Pawlowski J."/>
            <person name="Sierra R."/>
            <person name="Euteneuer U."/>
            <person name="Pillet L."/>
            <person name="Moustafa A."/>
            <person name="Platzer M."/>
            <person name="Groth M."/>
            <person name="Szafranski K."/>
            <person name="Schliwa M."/>
        </authorList>
    </citation>
    <scope>NUCLEOTIDE SEQUENCE [LARGE SCALE GENOMIC DNA]</scope>
</reference>
<dbReference type="OrthoDB" id="109543at2759"/>
<keyword evidence="1" id="KW-1133">Transmembrane helix</keyword>
<keyword evidence="1" id="KW-0472">Membrane</keyword>
<dbReference type="Proteomes" id="UP000023152">
    <property type="component" value="Unassembled WGS sequence"/>
</dbReference>
<keyword evidence="3" id="KW-1185">Reference proteome</keyword>
<sequence>MKKNSNKRINKYKASWQATTSVSSILADLCLIFDGMTAKKEDINTVKQQISQYTCMWCGHTNDKPIPAKGISYGATKSDFTEMKGREPLDIVNNSQVWDDAKVPDIGKEKTVDNTLFHLLFFFLKKKSIVMFCCVCLCPECNYARVYFETEIVRIHVGLNNLTGAQVGWSLKDSLDDSGEFEFVALGNRYSATGVASLLLHKKPFELAYTQEQKIGFSDGDFVVSAADFDNGTFSFFVNGKECVTFPMPPSFRNGTITPFVGLAQGHMRLHFCESRFPIDKLKSYLTIEEYNSQNKGQYLWDTGESVLWQELFRYGVREKETTQSTHPEQYRAHKFVLQIFEHLALQDLAQCRMCCDLYFVYFFFFFFLFNFYIYCVCGMWNHILKQSQISPLSKLKCYYSNKTFKETTIGMMLQLDFKQVSSKSTAKKALTKFRVSPDRISVLAWTKNIQYDSAKEEFTHILPLVINPTHAERAFSDIKKYIPLLSPGGLFTPKGALDIICELLNALSRLQTILLPKENVELLSNQFSGKKVPSREQITHALSVWFSLHHLLLHLRFLFPEMVDQAEECINKFLPVTSERGREDIPQLGKVVMYLLLTPSFDWHAIRRPLIEEQFCRDVPTYISIHRQLEDLETPTKDRLRLTFESTEKSRRKLMLLFVFLTQFGCLGGIQVKNIFDHYNRTYGGYVGVAALRLEV</sequence>
<name>X6MSU3_RETFI</name>